<dbReference type="InterPro" id="IPR013830">
    <property type="entry name" value="SGNH_hydro"/>
</dbReference>
<evidence type="ECO:0000259" key="2">
    <source>
        <dbReference type="Pfam" id="PF14607"/>
    </source>
</evidence>
<reference evidence="3" key="2">
    <citation type="journal article" date="2021" name="PeerJ">
        <title>Extensive microbial diversity within the chicken gut microbiome revealed by metagenomics and culture.</title>
        <authorList>
            <person name="Gilroy R."/>
            <person name="Ravi A."/>
            <person name="Getino M."/>
            <person name="Pursley I."/>
            <person name="Horton D.L."/>
            <person name="Alikhan N.F."/>
            <person name="Baker D."/>
            <person name="Gharbi K."/>
            <person name="Hall N."/>
            <person name="Watson M."/>
            <person name="Adriaenssens E.M."/>
            <person name="Foster-Nyarko E."/>
            <person name="Jarju S."/>
            <person name="Secka A."/>
            <person name="Antonio M."/>
            <person name="Oren A."/>
            <person name="Chaudhuri R.R."/>
            <person name="La Ragione R."/>
            <person name="Hildebrand F."/>
            <person name="Pallen M.J."/>
        </authorList>
    </citation>
    <scope>NUCLEOTIDE SEQUENCE</scope>
    <source>
        <strain evidence="3">ChiGjej1B1-24693</strain>
    </source>
</reference>
<sequence length="399" mass="43255">MSHPLPTTAAATTPDGAVSRRHLLGAAGVTTGAAAFLHHTPRAVAAPADDKADDALDADGPLEWHSPRQDPFALIGFCWFDQDEVYRRLPVEPDWPLPAAVERLANNTAGGQIRFRTDSTRVAVRVTLSGAPSMNHMPATGQCGFDVYVGDWGDQQYWGTAKPSLGKTEYEATFFTTPEPQSRTITLNFPLYQGVEKVEVGLDSGATTEAAPDFELPGRLVVYGTSITQGGCASRPGTAYPAELSRRLAIETVNLGFSGSGKGEQEVARTIAQIDDVSCFVLDYESNVATAADMKRTLSRFIPILRERHPQVPIVVVSKTPRIEERFDPDALADRLAKRKAQADVVTRLQRGGDEWLEFLDLGEHDLTASSVDGVHLTDGGFTQLADLVEPSVRRWVSA</sequence>
<dbReference type="PROSITE" id="PS51318">
    <property type="entry name" value="TAT"/>
    <property type="match status" value="1"/>
</dbReference>
<feature type="domain" description="SGNH hydrolase-type esterase N-terminal" evidence="2">
    <location>
        <begin position="63"/>
        <end position="207"/>
    </location>
</feature>
<dbReference type="Gene3D" id="3.40.50.1110">
    <property type="entry name" value="SGNH hydrolase"/>
    <property type="match status" value="1"/>
</dbReference>
<gene>
    <name evidence="3" type="ORF">IAA98_14305</name>
</gene>
<accession>A0A9D1GZN0</accession>
<evidence type="ECO:0000313" key="3">
    <source>
        <dbReference type="EMBL" id="HIT76748.1"/>
    </source>
</evidence>
<proteinExistence type="predicted"/>
<dbReference type="Gene3D" id="2.60.120.260">
    <property type="entry name" value="Galactose-binding domain-like"/>
    <property type="match status" value="1"/>
</dbReference>
<dbReference type="InterPro" id="IPR036514">
    <property type="entry name" value="SGNH_hydro_sf"/>
</dbReference>
<evidence type="ECO:0000313" key="4">
    <source>
        <dbReference type="Proteomes" id="UP000886842"/>
    </source>
</evidence>
<dbReference type="Pfam" id="PF14606">
    <property type="entry name" value="Lipase_GDSL_3"/>
    <property type="match status" value="1"/>
</dbReference>
<dbReference type="Proteomes" id="UP000886842">
    <property type="component" value="Unassembled WGS sequence"/>
</dbReference>
<keyword evidence="3" id="KW-0378">Hydrolase</keyword>
<dbReference type="SUPFAM" id="SSF52266">
    <property type="entry name" value="SGNH hydrolase"/>
    <property type="match status" value="1"/>
</dbReference>
<protein>
    <submittedName>
        <fullName evidence="3">SGNH/GDSL hydrolase family protein</fullName>
    </submittedName>
</protein>
<dbReference type="InterPro" id="IPR006311">
    <property type="entry name" value="TAT_signal"/>
</dbReference>
<comment type="caution">
    <text evidence="3">The sequence shown here is derived from an EMBL/GenBank/DDBJ whole genome shotgun (WGS) entry which is preliminary data.</text>
</comment>
<organism evidence="3 4">
    <name type="scientific">Candidatus Avipropionibacterium avicola</name>
    <dbReference type="NCBI Taxonomy" id="2840701"/>
    <lineage>
        <taxon>Bacteria</taxon>
        <taxon>Bacillati</taxon>
        <taxon>Actinomycetota</taxon>
        <taxon>Actinomycetes</taxon>
        <taxon>Propionibacteriales</taxon>
        <taxon>Propionibacteriaceae</taxon>
        <taxon>Propionibacteriaceae incertae sedis</taxon>
        <taxon>Candidatus Avipropionibacterium</taxon>
    </lineage>
</organism>
<evidence type="ECO:0000259" key="1">
    <source>
        <dbReference type="Pfam" id="PF14606"/>
    </source>
</evidence>
<dbReference type="EMBL" id="DVLP01000414">
    <property type="protein sequence ID" value="HIT76748.1"/>
    <property type="molecule type" value="Genomic_DNA"/>
</dbReference>
<feature type="domain" description="SGNH hydrolase-type esterase" evidence="1">
    <location>
        <begin position="219"/>
        <end position="393"/>
    </location>
</feature>
<dbReference type="Pfam" id="PF14607">
    <property type="entry name" value="GxDLY"/>
    <property type="match status" value="1"/>
</dbReference>
<dbReference type="InterPro" id="IPR032740">
    <property type="entry name" value="GxDLY"/>
</dbReference>
<name>A0A9D1GZN0_9ACTN</name>
<reference evidence="3" key="1">
    <citation type="submission" date="2020-10" db="EMBL/GenBank/DDBJ databases">
        <authorList>
            <person name="Gilroy R."/>
        </authorList>
    </citation>
    <scope>NUCLEOTIDE SEQUENCE</scope>
    <source>
        <strain evidence="3">ChiGjej1B1-24693</strain>
    </source>
</reference>
<dbReference type="AlphaFoldDB" id="A0A9D1GZN0"/>
<dbReference type="GO" id="GO:0016787">
    <property type="term" value="F:hydrolase activity"/>
    <property type="evidence" value="ECO:0007669"/>
    <property type="project" value="UniProtKB-KW"/>
</dbReference>